<accession>A0A7C9HDT5</accession>
<comment type="caution">
    <text evidence="1">The sequence shown here is derived from an EMBL/GenBank/DDBJ whole genome shotgun (WGS) entry which is preliminary data.</text>
</comment>
<protein>
    <submittedName>
        <fullName evidence="1">Uncharacterized protein</fullName>
    </submittedName>
</protein>
<proteinExistence type="predicted"/>
<dbReference type="AlphaFoldDB" id="A0A7C9HDT5"/>
<organism evidence="1 2">
    <name type="scientific">Sediminimonas qiaohouensis</name>
    <dbReference type="NCBI Taxonomy" id="552061"/>
    <lineage>
        <taxon>Bacteria</taxon>
        <taxon>Pseudomonadati</taxon>
        <taxon>Pseudomonadota</taxon>
        <taxon>Alphaproteobacteria</taxon>
        <taxon>Rhodobacterales</taxon>
        <taxon>Roseobacteraceae</taxon>
        <taxon>Sediminimonas</taxon>
    </lineage>
</organism>
<gene>
    <name evidence="1" type="ORF">FH759_15370</name>
</gene>
<name>A0A7C9HDT5_9RHOB</name>
<evidence type="ECO:0000313" key="1">
    <source>
        <dbReference type="EMBL" id="MTJ06047.1"/>
    </source>
</evidence>
<dbReference type="EMBL" id="VENJ01000035">
    <property type="protein sequence ID" value="MTJ06047.1"/>
    <property type="molecule type" value="Genomic_DNA"/>
</dbReference>
<reference evidence="1 2" key="1">
    <citation type="submission" date="2019-06" db="EMBL/GenBank/DDBJ databases">
        <title>Enrichment of Autotrophic Halophilic Microorganisms from Red Sea Brine Pool Using Microbial Electrosynthesis System.</title>
        <authorList>
            <person name="Alqahtani M.F."/>
            <person name="Bajracharya S."/>
            <person name="Katuri K.P."/>
            <person name="Ali M."/>
            <person name="Saikaly P.E."/>
        </authorList>
    </citation>
    <scope>NUCLEOTIDE SEQUENCE [LARGE SCALE GENOMIC DNA]</scope>
    <source>
        <strain evidence="1">MES6</strain>
    </source>
</reference>
<dbReference type="Proteomes" id="UP000483078">
    <property type="component" value="Unassembled WGS sequence"/>
</dbReference>
<sequence>MIAQTLDRMIPDVIEKLPSGAHGAADLQRVDALCQHLKDISSTLKTMAVLIDAEAELEIATLINEVRLDYFKRRLRDDPVAPELGLGHGQIQLF</sequence>
<evidence type="ECO:0000313" key="2">
    <source>
        <dbReference type="Proteomes" id="UP000483078"/>
    </source>
</evidence>